<evidence type="ECO:0000313" key="3">
    <source>
        <dbReference type="Proteomes" id="UP000224465"/>
    </source>
</evidence>
<reference evidence="2 3" key="1">
    <citation type="submission" date="2016-07" db="EMBL/GenBank/DDBJ databases">
        <authorList>
            <person name="Adewale K.A."/>
            <person name="Blau A.I."/>
            <person name="Scott S.R."/>
            <person name="Westervelt L.M."/>
            <person name="Nayek S."/>
            <person name="Hughes L.E."/>
            <person name="Garlena R.A."/>
            <person name="Russell D.A."/>
            <person name="Pope W.H."/>
            <person name="Jacobs-Sera D."/>
            <person name="Hendrix R.W."/>
            <person name="Hatfull G.F."/>
        </authorList>
    </citation>
    <scope>NUCLEOTIDE SEQUENCE [LARGE SCALE GENOMIC DNA]</scope>
</reference>
<dbReference type="Pfam" id="PF24192">
    <property type="entry name" value="DUF7417"/>
    <property type="match status" value="1"/>
</dbReference>
<gene>
    <name evidence="2" type="ORF">SEA_GODPOWER_69</name>
</gene>
<protein>
    <recommendedName>
        <fullName evidence="1">DUF7417 domain-containing protein</fullName>
    </recommendedName>
</protein>
<dbReference type="InterPro" id="IPR055840">
    <property type="entry name" value="DUF7417"/>
</dbReference>
<evidence type="ECO:0000259" key="1">
    <source>
        <dbReference type="Pfam" id="PF24192"/>
    </source>
</evidence>
<organism evidence="2 3">
    <name type="scientific">Streptomyces phage Godpower</name>
    <dbReference type="NCBI Taxonomy" id="1873995"/>
    <lineage>
        <taxon>Viruses</taxon>
        <taxon>Duplodnaviria</taxon>
        <taxon>Heunggongvirae</taxon>
        <taxon>Uroviricota</taxon>
        <taxon>Caudoviricetes</taxon>
        <taxon>Arquatrovirinae</taxon>
        <taxon>Likavirus</taxon>
        <taxon>Likavirus lika</taxon>
    </lineage>
</organism>
<dbReference type="EMBL" id="KX507344">
    <property type="protein sequence ID" value="AOQ27044.1"/>
    <property type="molecule type" value="Genomic_DNA"/>
</dbReference>
<accession>A0A1C9LWT9</accession>
<sequence>MSKMGNLVVELIDYESGNLDDAETLDLFGRLVKSGFAWSLQGSYGRTAQALINEGWISETGEVLATP</sequence>
<feature type="domain" description="DUF7417" evidence="1">
    <location>
        <begin position="1"/>
        <end position="64"/>
    </location>
</feature>
<proteinExistence type="predicted"/>
<evidence type="ECO:0000313" key="2">
    <source>
        <dbReference type="EMBL" id="AOQ27044.1"/>
    </source>
</evidence>
<dbReference type="Proteomes" id="UP000224465">
    <property type="component" value="Segment"/>
</dbReference>
<name>A0A1C9LWT9_9CAUD</name>